<gene>
    <name evidence="2" type="ORF">ES674_10095</name>
</gene>
<feature type="transmembrane region" description="Helical" evidence="1">
    <location>
        <begin position="46"/>
        <end position="67"/>
    </location>
</feature>
<keyword evidence="3" id="KW-1185">Reference proteome</keyword>
<keyword evidence="1" id="KW-0472">Membrane</keyword>
<keyword evidence="1" id="KW-1133">Transmembrane helix</keyword>
<evidence type="ECO:0000313" key="2">
    <source>
        <dbReference type="EMBL" id="TYB77037.1"/>
    </source>
</evidence>
<protein>
    <submittedName>
        <fullName evidence="2">DUF3784 domain-containing protein</fullName>
    </submittedName>
</protein>
<proteinExistence type="predicted"/>
<dbReference type="RefSeq" id="WP_148403915.1">
    <property type="nucleotide sequence ID" value="NZ_VSKK01000002.1"/>
</dbReference>
<dbReference type="OrthoDB" id="836288at2"/>
<dbReference type="Proteomes" id="UP000323720">
    <property type="component" value="Unassembled WGS sequence"/>
</dbReference>
<keyword evidence="1" id="KW-0812">Transmembrane</keyword>
<organism evidence="2 3">
    <name type="scientific">Bizionia myxarmorum</name>
    <dbReference type="NCBI Taxonomy" id="291186"/>
    <lineage>
        <taxon>Bacteria</taxon>
        <taxon>Pseudomonadati</taxon>
        <taxon>Bacteroidota</taxon>
        <taxon>Flavobacteriia</taxon>
        <taxon>Flavobacteriales</taxon>
        <taxon>Flavobacteriaceae</taxon>
        <taxon>Bizionia</taxon>
    </lineage>
</organism>
<evidence type="ECO:0000313" key="3">
    <source>
        <dbReference type="Proteomes" id="UP000323720"/>
    </source>
</evidence>
<name>A0A5D0R699_9FLAO</name>
<feature type="transmembrane region" description="Helical" evidence="1">
    <location>
        <begin position="6"/>
        <end position="25"/>
    </location>
</feature>
<reference evidence="2 3" key="1">
    <citation type="submission" date="2019-08" db="EMBL/GenBank/DDBJ databases">
        <title>Genomes of Antarctic Bizionia species.</title>
        <authorList>
            <person name="Bowman J.P."/>
        </authorList>
    </citation>
    <scope>NUCLEOTIDE SEQUENCE [LARGE SCALE GENOMIC DNA]</scope>
    <source>
        <strain evidence="2 3">ADA-4</strain>
    </source>
</reference>
<dbReference type="Pfam" id="PF12650">
    <property type="entry name" value="DUF3784"/>
    <property type="match status" value="1"/>
</dbReference>
<sequence>MILTAIIFLVVAILIKNFKLYDLIAGYNTMPDAEKATYNISKIANLFAFVFYGMAAIILIAYCFSKWLDNEKIGFVGISLAILIGIPILLIKFNSKAYKNNTKKE</sequence>
<feature type="transmembrane region" description="Helical" evidence="1">
    <location>
        <begin position="73"/>
        <end position="93"/>
    </location>
</feature>
<evidence type="ECO:0000256" key="1">
    <source>
        <dbReference type="SAM" id="Phobius"/>
    </source>
</evidence>
<accession>A0A5D0R699</accession>
<dbReference type="AlphaFoldDB" id="A0A5D0R699"/>
<dbReference type="EMBL" id="VSKK01000002">
    <property type="protein sequence ID" value="TYB77037.1"/>
    <property type="molecule type" value="Genomic_DNA"/>
</dbReference>
<dbReference type="InterPro" id="IPR017259">
    <property type="entry name" value="UCP037672"/>
</dbReference>
<comment type="caution">
    <text evidence="2">The sequence shown here is derived from an EMBL/GenBank/DDBJ whole genome shotgun (WGS) entry which is preliminary data.</text>
</comment>